<accession>A0AAV3WUL3</accession>
<dbReference type="InterPro" id="IPR013022">
    <property type="entry name" value="Xyl_isomerase-like_TIM-brl"/>
</dbReference>
<proteinExistence type="predicted"/>
<dbReference type="EMBL" id="BKBI01000006">
    <property type="protein sequence ID" value="GEQ35431.1"/>
    <property type="molecule type" value="Genomic_DNA"/>
</dbReference>
<protein>
    <submittedName>
        <fullName evidence="2">Xylose isomerase</fullName>
    </submittedName>
</protein>
<dbReference type="InterPro" id="IPR036237">
    <property type="entry name" value="Xyl_isomerase-like_sf"/>
</dbReference>
<organism evidence="2 3">
    <name type="scientific">Marinilactibacillus psychrotolerans</name>
    <dbReference type="NCBI Taxonomy" id="191770"/>
    <lineage>
        <taxon>Bacteria</taxon>
        <taxon>Bacillati</taxon>
        <taxon>Bacillota</taxon>
        <taxon>Bacilli</taxon>
        <taxon>Lactobacillales</taxon>
        <taxon>Carnobacteriaceae</taxon>
        <taxon>Marinilactibacillus</taxon>
    </lineage>
</organism>
<dbReference type="PANTHER" id="PTHR12110:SF21">
    <property type="entry name" value="XYLOSE ISOMERASE-LIKE TIM BARREL DOMAIN-CONTAINING PROTEIN"/>
    <property type="match status" value="1"/>
</dbReference>
<evidence type="ECO:0000313" key="2">
    <source>
        <dbReference type="EMBL" id="GEQ35431.1"/>
    </source>
</evidence>
<keyword evidence="2" id="KW-0413">Isomerase</keyword>
<gene>
    <name evidence="2" type="primary">xylA_1</name>
    <name evidence="2" type="ORF">M132T_09390</name>
</gene>
<dbReference type="PANTHER" id="PTHR12110">
    <property type="entry name" value="HYDROXYPYRUVATE ISOMERASE"/>
    <property type="match status" value="1"/>
</dbReference>
<dbReference type="AlphaFoldDB" id="A0AAV3WUL3"/>
<dbReference type="Proteomes" id="UP000887127">
    <property type="component" value="Unassembled WGS sequence"/>
</dbReference>
<feature type="domain" description="Xylose isomerase-like TIM barrel" evidence="1">
    <location>
        <begin position="28"/>
        <end position="277"/>
    </location>
</feature>
<evidence type="ECO:0000313" key="3">
    <source>
        <dbReference type="Proteomes" id="UP000887127"/>
    </source>
</evidence>
<dbReference type="GeneID" id="96911479"/>
<dbReference type="GO" id="GO:0016853">
    <property type="term" value="F:isomerase activity"/>
    <property type="evidence" value="ECO:0007669"/>
    <property type="project" value="UniProtKB-KW"/>
</dbReference>
<dbReference type="RefSeq" id="WP_091762104.1">
    <property type="nucleotide sequence ID" value="NZ_BJVX01000009.1"/>
</dbReference>
<dbReference type="SUPFAM" id="SSF51658">
    <property type="entry name" value="Xylose isomerase-like"/>
    <property type="match status" value="1"/>
</dbReference>
<dbReference type="Pfam" id="PF01261">
    <property type="entry name" value="AP_endonuc_2"/>
    <property type="match status" value="1"/>
</dbReference>
<dbReference type="Gene3D" id="3.20.20.150">
    <property type="entry name" value="Divalent-metal-dependent TIM barrel enzymes"/>
    <property type="match status" value="1"/>
</dbReference>
<reference evidence="2" key="1">
    <citation type="submission" date="2019-08" db="EMBL/GenBank/DDBJ databases">
        <title>Marinilactibacillus psychrotolerans M13-2T whole genome sequencing project.</title>
        <authorList>
            <person name="Ishikawa M."/>
            <person name="Suzuki T."/>
            <person name="Matsutani M."/>
        </authorList>
    </citation>
    <scope>NUCLEOTIDE SEQUENCE</scope>
    <source>
        <strain evidence="2">M13-2T</strain>
    </source>
</reference>
<dbReference type="InterPro" id="IPR050312">
    <property type="entry name" value="IolE/XylAMocC-like"/>
</dbReference>
<evidence type="ECO:0000259" key="1">
    <source>
        <dbReference type="Pfam" id="PF01261"/>
    </source>
</evidence>
<sequence>MKFNIGIRAHDIENETLEDLANTIENKGIQSIQLALMKSVKEFPLNQESFNIGFASKIGRLFDEKGIDISVLGCYINMIHPDEIARRKALDFFKTHIRYASQFKAATVGTETGGVYPEIQFTKDNYTEEAYLKVVESISELVNEAEKFGVIMTVEGGINHPIYSPSMMKRLLDDIDSQNLQVILDPVNYLYPEDTTIEKQHAIIDEAFDLFGDRITVIHAKDYVIENRELKIVPVGKGELDYTYFIEKIKQSKPMIPILLEETQEPYIDESLHFLKNKFIK</sequence>
<comment type="caution">
    <text evidence="2">The sequence shown here is derived from an EMBL/GenBank/DDBJ whole genome shotgun (WGS) entry which is preliminary data.</text>
</comment>
<name>A0AAV3WUL3_9LACT</name>